<feature type="compositionally biased region" description="Low complexity" evidence="1">
    <location>
        <begin position="69"/>
        <end position="78"/>
    </location>
</feature>
<feature type="region of interest" description="Disordered" evidence="1">
    <location>
        <begin position="1"/>
        <end position="78"/>
    </location>
</feature>
<organism evidence="2">
    <name type="scientific">Anopheles funestus</name>
    <name type="common">African malaria mosquito</name>
    <dbReference type="NCBI Taxonomy" id="62324"/>
    <lineage>
        <taxon>Eukaryota</taxon>
        <taxon>Metazoa</taxon>
        <taxon>Ecdysozoa</taxon>
        <taxon>Arthropoda</taxon>
        <taxon>Hexapoda</taxon>
        <taxon>Insecta</taxon>
        <taxon>Pterygota</taxon>
        <taxon>Neoptera</taxon>
        <taxon>Endopterygota</taxon>
        <taxon>Diptera</taxon>
        <taxon>Nematocera</taxon>
        <taxon>Culicoidea</taxon>
        <taxon>Culicidae</taxon>
        <taxon>Anophelinae</taxon>
        <taxon>Anopheles</taxon>
    </lineage>
</organism>
<name>A0A182S2U8_ANOFN</name>
<dbReference type="EnsemblMetazoa" id="AFUN014764-RA">
    <property type="protein sequence ID" value="AFUN014764-PA"/>
    <property type="gene ID" value="AFUN014764"/>
</dbReference>
<feature type="compositionally biased region" description="Basic and acidic residues" evidence="1">
    <location>
        <begin position="30"/>
        <end position="47"/>
    </location>
</feature>
<dbReference type="VEuPathDB" id="VectorBase:AFUN014764"/>
<accession>A0A182S2U8</accession>
<evidence type="ECO:0000256" key="1">
    <source>
        <dbReference type="SAM" id="MobiDB-lite"/>
    </source>
</evidence>
<proteinExistence type="predicted"/>
<feature type="compositionally biased region" description="Polar residues" evidence="1">
    <location>
        <begin position="1"/>
        <end position="11"/>
    </location>
</feature>
<reference evidence="2" key="1">
    <citation type="submission" date="2020-05" db="UniProtKB">
        <authorList>
            <consortium name="EnsemblMetazoa"/>
        </authorList>
    </citation>
    <scope>IDENTIFICATION</scope>
    <source>
        <strain evidence="2">FUMOZ</strain>
    </source>
</reference>
<protein>
    <submittedName>
        <fullName evidence="2">Uncharacterized protein</fullName>
    </submittedName>
</protein>
<sequence>MVLNPRVNNRVVSRERAQHTRARRRQQQRQLEDEGDHPIPADLHVTEEGGNSGSDELRRSPMSSDEEAAVTTATTAGR</sequence>
<evidence type="ECO:0000313" key="2">
    <source>
        <dbReference type="EnsemblMetazoa" id="AFUN014764-PA"/>
    </source>
</evidence>
<dbReference type="AlphaFoldDB" id="A0A182S2U8"/>